<sequence>MRYSELATMVAQEFGQGYAVSLLRSHVLVALGNRTGDAALADGIPPRQVWAAICDDFDIPAERRFGQDRPKRR</sequence>
<dbReference type="AlphaFoldDB" id="A0A935IP21"/>
<protein>
    <submittedName>
        <fullName evidence="1">DUF3046 domain-containing protein</fullName>
    </submittedName>
</protein>
<comment type="caution">
    <text evidence="1">The sequence shown here is derived from an EMBL/GenBank/DDBJ whole genome shotgun (WGS) entry which is preliminary data.</text>
</comment>
<dbReference type="Pfam" id="PF11248">
    <property type="entry name" value="DUF3046"/>
    <property type="match status" value="1"/>
</dbReference>
<gene>
    <name evidence="1" type="ORF">IPI13_16690</name>
    <name evidence="2" type="ORF">IPP00_10955</name>
</gene>
<evidence type="ECO:0000313" key="2">
    <source>
        <dbReference type="EMBL" id="MBL0004472.1"/>
    </source>
</evidence>
<evidence type="ECO:0000313" key="1">
    <source>
        <dbReference type="EMBL" id="MBK7274711.1"/>
    </source>
</evidence>
<dbReference type="Proteomes" id="UP000886632">
    <property type="component" value="Unassembled WGS sequence"/>
</dbReference>
<dbReference type="EMBL" id="JADKGK010000020">
    <property type="protein sequence ID" value="MBL0004472.1"/>
    <property type="molecule type" value="Genomic_DNA"/>
</dbReference>
<reference evidence="1 3" key="1">
    <citation type="submission" date="2020-10" db="EMBL/GenBank/DDBJ databases">
        <title>Connecting structure to function with the recovery of over 1000 high-quality activated sludge metagenome-assembled genomes encoding full-length rRNA genes using long-read sequencing.</title>
        <authorList>
            <person name="Singleton C.M."/>
            <person name="Petriglieri F."/>
            <person name="Kristensen J.M."/>
            <person name="Kirkegaard R.H."/>
            <person name="Michaelsen T.Y."/>
            <person name="Andersen M.H."/>
            <person name="Karst S.M."/>
            <person name="Dueholm M.S."/>
            <person name="Nielsen P.H."/>
            <person name="Albertsen M."/>
        </authorList>
    </citation>
    <scope>NUCLEOTIDE SEQUENCE [LARGE SCALE GENOMIC DNA]</scope>
    <source>
        <strain evidence="1">Ega_18-Q3-R5-49_MAXAC.001</strain>
        <strain evidence="2">Ribe_18-Q3-R11-54_MAXAC.001</strain>
    </source>
</reference>
<evidence type="ECO:0000313" key="3">
    <source>
        <dbReference type="Proteomes" id="UP000726105"/>
    </source>
</evidence>
<dbReference type="EMBL" id="JADJIB010000011">
    <property type="protein sequence ID" value="MBK7274711.1"/>
    <property type="molecule type" value="Genomic_DNA"/>
</dbReference>
<proteinExistence type="predicted"/>
<organism evidence="1 3">
    <name type="scientific">Candidatus Phosphoribacter hodrii</name>
    <dbReference type="NCBI Taxonomy" id="2953743"/>
    <lineage>
        <taxon>Bacteria</taxon>
        <taxon>Bacillati</taxon>
        <taxon>Actinomycetota</taxon>
        <taxon>Actinomycetes</taxon>
        <taxon>Micrococcales</taxon>
        <taxon>Dermatophilaceae</taxon>
        <taxon>Candidatus Phosphoribacter</taxon>
    </lineage>
</organism>
<dbReference type="Proteomes" id="UP000726105">
    <property type="component" value="Unassembled WGS sequence"/>
</dbReference>
<name>A0A935IP21_9MICO</name>
<dbReference type="InterPro" id="IPR021408">
    <property type="entry name" value="DUF3046"/>
</dbReference>
<accession>A0A935IP21</accession>